<name>A0A226ERB5_FOLCA</name>
<organism evidence="1 2">
    <name type="scientific">Folsomia candida</name>
    <name type="common">Springtail</name>
    <dbReference type="NCBI Taxonomy" id="158441"/>
    <lineage>
        <taxon>Eukaryota</taxon>
        <taxon>Metazoa</taxon>
        <taxon>Ecdysozoa</taxon>
        <taxon>Arthropoda</taxon>
        <taxon>Hexapoda</taxon>
        <taxon>Collembola</taxon>
        <taxon>Entomobryomorpha</taxon>
        <taxon>Isotomoidea</taxon>
        <taxon>Isotomidae</taxon>
        <taxon>Proisotominae</taxon>
        <taxon>Folsomia</taxon>
    </lineage>
</organism>
<gene>
    <name evidence="1" type="ORF">Fcan01_05364</name>
</gene>
<proteinExistence type="predicted"/>
<evidence type="ECO:0000313" key="2">
    <source>
        <dbReference type="Proteomes" id="UP000198287"/>
    </source>
</evidence>
<dbReference type="EMBL" id="LNIX01000002">
    <property type="protein sequence ID" value="OXA59800.1"/>
    <property type="molecule type" value="Genomic_DNA"/>
</dbReference>
<protein>
    <submittedName>
        <fullName evidence="1">Uncharacterized protein</fullName>
    </submittedName>
</protein>
<comment type="caution">
    <text evidence="1">The sequence shown here is derived from an EMBL/GenBank/DDBJ whole genome shotgun (WGS) entry which is preliminary data.</text>
</comment>
<evidence type="ECO:0000313" key="1">
    <source>
        <dbReference type="EMBL" id="OXA59800.1"/>
    </source>
</evidence>
<keyword evidence="2" id="KW-1185">Reference proteome</keyword>
<dbReference type="Proteomes" id="UP000198287">
    <property type="component" value="Unassembled WGS sequence"/>
</dbReference>
<sequence>MLNLELNNKSFSFHSMEDNVSLISEASNESVDNQLPQRHYVDRGTNTEDTFRLVPFEIDHWASKCSKFADEFQNSRSFEDAQMNISELEESLDEYLKFRYSDEETLRVDILLYVILANIIDGLDANSHIYTNEVPSVSKILTKCLLTSGQLGRYGFQSFKQSMKAIRFLIDFYKNRKLEPQKVPIVLWQSVKKVGEKGTTPYPILYPAEFRFHLDVCPDTESCKTVRLDFGTISTTPIVLRHCTSTLEIVEALKCLPNQNLDFGCDHIQPKLELRNAPSSSIDQQRSTKLADIGLQQMIICDIDLGLSSDKLLISDIVQGQPQYSKSFQQFQVNCSGSVVIRFKSRYFESVTADRANFYILGTKQYYEKHSQILLVDVKNKNVELCDSDQHWLVADLQGKKVQDAEKIEDIKGFKWDLKFGSCKAGCWTNSEIHFVDSLTLLPLLEDCSISFEDHVCPTDTNLRPKCPDCKLVDGLTIISVDQVFDSGSVQINVKLDLKRLGLVNTDGTSIGSVKTGKFALFKFALSIPLEIRGLLMELQKESTLRNKREVPVGIFNQEDFKEITKLWEDHKDYYYAVWYAS</sequence>
<dbReference type="AlphaFoldDB" id="A0A226ERB5"/>
<reference evidence="1 2" key="1">
    <citation type="submission" date="2015-12" db="EMBL/GenBank/DDBJ databases">
        <title>The genome of Folsomia candida.</title>
        <authorList>
            <person name="Faddeeva A."/>
            <person name="Derks M.F."/>
            <person name="Anvar Y."/>
            <person name="Smit S."/>
            <person name="Van Straalen N."/>
            <person name="Roelofs D."/>
        </authorList>
    </citation>
    <scope>NUCLEOTIDE SEQUENCE [LARGE SCALE GENOMIC DNA]</scope>
    <source>
        <strain evidence="1 2">VU population</strain>
        <tissue evidence="1">Whole body</tissue>
    </source>
</reference>
<accession>A0A226ERB5</accession>